<organism evidence="1 2">
    <name type="scientific">Arthrobacter phage Faja</name>
    <dbReference type="NCBI Taxonomy" id="2419957"/>
    <lineage>
        <taxon>Viruses</taxon>
        <taxon>Duplodnaviria</taxon>
        <taxon>Heunggongvirae</taxon>
        <taxon>Uroviricota</taxon>
        <taxon>Caudoviricetes</taxon>
        <taxon>Fajavirus</taxon>
        <taxon>Fajavirus faja</taxon>
    </lineage>
</organism>
<dbReference type="EMBL" id="MH834612">
    <property type="protein sequence ID" value="AYN57950.1"/>
    <property type="molecule type" value="Genomic_DNA"/>
</dbReference>
<dbReference type="GeneID" id="77932203"/>
<sequence>MPTFMLDGITYDYLTPPKPQRLHLIKSWEYPHWPRVEAEVPLSNGSTVQVYGEASRWSADQIFVRWPDDEGHFHAAWLPTSAVRRLTPSEWDIIQFHACPENLRHIQWGKRLPGFLPE</sequence>
<keyword evidence="2" id="KW-1185">Reference proteome</keyword>
<dbReference type="Proteomes" id="UP000280317">
    <property type="component" value="Segment"/>
</dbReference>
<evidence type="ECO:0000313" key="2">
    <source>
        <dbReference type="Proteomes" id="UP000280317"/>
    </source>
</evidence>
<evidence type="ECO:0000313" key="1">
    <source>
        <dbReference type="EMBL" id="AYN57950.1"/>
    </source>
</evidence>
<name>A0A3G2KG71_9CAUD</name>
<accession>A0A3G2KG71</accession>
<proteinExistence type="predicted"/>
<protein>
    <submittedName>
        <fullName evidence="1">Uncharacterized protein</fullName>
    </submittedName>
</protein>
<dbReference type="KEGG" id="vg:77932203"/>
<reference evidence="1 2" key="1">
    <citation type="submission" date="2018-09" db="EMBL/GenBank/DDBJ databases">
        <authorList>
            <person name="Ulbrich M.C."/>
            <person name="Stoner T.H."/>
            <person name="Garlena R.A."/>
            <person name="Russell D.A."/>
            <person name="Pope W.H."/>
            <person name="Jacobs-Sera D."/>
            <person name="Hatfull G.F."/>
        </authorList>
    </citation>
    <scope>NUCLEOTIDE SEQUENCE [LARGE SCALE GENOMIC DNA]</scope>
</reference>
<dbReference type="RefSeq" id="YP_010656323.1">
    <property type="nucleotide sequence ID" value="NC_070837.1"/>
</dbReference>
<gene>
    <name evidence="1" type="primary">37</name>
    <name evidence="1" type="ORF">PBI_FAJA_37</name>
</gene>